<proteinExistence type="predicted"/>
<protein>
    <submittedName>
        <fullName evidence="1">Uncharacterized protein</fullName>
    </submittedName>
</protein>
<keyword evidence="2" id="KW-1185">Reference proteome</keyword>
<evidence type="ECO:0000313" key="1">
    <source>
        <dbReference type="EMBL" id="CAG9314323.1"/>
    </source>
</evidence>
<sequence>MINLNKKQIEPINQFCIPPLIIQFQYWPKYQNEMLISLKNCIRLKNNYNHAELDRNLWRRSKRSWYL</sequence>
<name>A0AAU9ILK0_9CILI</name>
<gene>
    <name evidence="1" type="ORF">BSTOLATCC_MIC11334</name>
</gene>
<dbReference type="AlphaFoldDB" id="A0AAU9ILK0"/>
<accession>A0AAU9ILK0</accession>
<evidence type="ECO:0000313" key="2">
    <source>
        <dbReference type="Proteomes" id="UP001162131"/>
    </source>
</evidence>
<organism evidence="1 2">
    <name type="scientific">Blepharisma stoltei</name>
    <dbReference type="NCBI Taxonomy" id="1481888"/>
    <lineage>
        <taxon>Eukaryota</taxon>
        <taxon>Sar</taxon>
        <taxon>Alveolata</taxon>
        <taxon>Ciliophora</taxon>
        <taxon>Postciliodesmatophora</taxon>
        <taxon>Heterotrichea</taxon>
        <taxon>Heterotrichida</taxon>
        <taxon>Blepharismidae</taxon>
        <taxon>Blepharisma</taxon>
    </lineage>
</organism>
<dbReference type="EMBL" id="CAJZBQ010000012">
    <property type="protein sequence ID" value="CAG9314323.1"/>
    <property type="molecule type" value="Genomic_DNA"/>
</dbReference>
<comment type="caution">
    <text evidence="1">The sequence shown here is derived from an EMBL/GenBank/DDBJ whole genome shotgun (WGS) entry which is preliminary data.</text>
</comment>
<reference evidence="1" key="1">
    <citation type="submission" date="2021-09" db="EMBL/GenBank/DDBJ databases">
        <authorList>
            <consortium name="AG Swart"/>
            <person name="Singh M."/>
            <person name="Singh A."/>
            <person name="Seah K."/>
            <person name="Emmerich C."/>
        </authorList>
    </citation>
    <scope>NUCLEOTIDE SEQUENCE</scope>
    <source>
        <strain evidence="1">ATCC30299</strain>
    </source>
</reference>
<dbReference type="Proteomes" id="UP001162131">
    <property type="component" value="Unassembled WGS sequence"/>
</dbReference>